<reference evidence="2" key="1">
    <citation type="submission" date="2021-12" db="EMBL/GenBank/DDBJ databases">
        <title>Description of Gramella crocea sp. nov., a new bacterium isolated from activated sludge.</title>
        <authorList>
            <person name="Zhang X."/>
        </authorList>
    </citation>
    <scope>NUCLEOTIDE SEQUENCE</scope>
    <source>
        <strain evidence="2">YB25</strain>
    </source>
</reference>
<dbReference type="Proteomes" id="UP001139344">
    <property type="component" value="Unassembled WGS sequence"/>
</dbReference>
<evidence type="ECO:0000256" key="1">
    <source>
        <dbReference type="SAM" id="Coils"/>
    </source>
</evidence>
<dbReference type="EMBL" id="JAJSON010000014">
    <property type="protein sequence ID" value="MCG9970991.1"/>
    <property type="molecule type" value="Genomic_DNA"/>
</dbReference>
<accession>A0A9X1UVS7</accession>
<dbReference type="RefSeq" id="WP_240096854.1">
    <property type="nucleotide sequence ID" value="NZ_JAJSON010000014.1"/>
</dbReference>
<comment type="caution">
    <text evidence="2">The sequence shown here is derived from an EMBL/GenBank/DDBJ whole genome shotgun (WGS) entry which is preliminary data.</text>
</comment>
<proteinExistence type="predicted"/>
<evidence type="ECO:0000313" key="2">
    <source>
        <dbReference type="EMBL" id="MCG9970991.1"/>
    </source>
</evidence>
<sequence length="204" mass="24552">MRFYQNCDEISKWNFDQIQKTQDLRFLVYGYEYGELKFSKGEKEKAKEVWDNILNEYSEKTGNNKTLLYFELIYDRNELEDRVYYGSILLTQLSRRSFSMDKDIKKEYIDTLRRYQFLLNEGKPFIDELKRLNNQMKVVKMKLEQKNKAVEDFEEKNFSKEGISTIDLKIKIQRICKIQLDLKNISVTEWLGWINEALNSKQAA</sequence>
<protein>
    <submittedName>
        <fullName evidence="2">Uncharacterized protein</fullName>
    </submittedName>
</protein>
<keyword evidence="1" id="KW-0175">Coiled coil</keyword>
<organism evidence="2 3">
    <name type="scientific">Christiangramia crocea</name>
    <dbReference type="NCBI Taxonomy" id="2904124"/>
    <lineage>
        <taxon>Bacteria</taxon>
        <taxon>Pseudomonadati</taxon>
        <taxon>Bacteroidota</taxon>
        <taxon>Flavobacteriia</taxon>
        <taxon>Flavobacteriales</taxon>
        <taxon>Flavobacteriaceae</taxon>
        <taxon>Christiangramia</taxon>
    </lineage>
</organism>
<dbReference type="AlphaFoldDB" id="A0A9X1UVS7"/>
<keyword evidence="3" id="KW-1185">Reference proteome</keyword>
<gene>
    <name evidence="2" type="ORF">LU635_05020</name>
</gene>
<name>A0A9X1UVS7_9FLAO</name>
<evidence type="ECO:0000313" key="3">
    <source>
        <dbReference type="Proteomes" id="UP001139344"/>
    </source>
</evidence>
<feature type="coiled-coil region" evidence="1">
    <location>
        <begin position="126"/>
        <end position="156"/>
    </location>
</feature>